<keyword evidence="2 5" id="KW-0808">Transferase</keyword>
<keyword evidence="4 5" id="KW-0012">Acyltransferase</keyword>
<evidence type="ECO:0000256" key="5">
    <source>
        <dbReference type="PIRNR" id="PIRNR037207"/>
    </source>
</evidence>
<evidence type="ECO:0000259" key="7">
    <source>
        <dbReference type="Pfam" id="PF04376"/>
    </source>
</evidence>
<dbReference type="InterPro" id="IPR017137">
    <property type="entry name" value="Arg-tRNA-P_Trfase_1_euk"/>
</dbReference>
<dbReference type="PANTHER" id="PTHR21367">
    <property type="entry name" value="ARGININE-TRNA-PROTEIN TRANSFERASE 1"/>
    <property type="match status" value="1"/>
</dbReference>
<dbReference type="PIRSF" id="PIRSF037207">
    <property type="entry name" value="ATE1_euk"/>
    <property type="match status" value="1"/>
</dbReference>
<protein>
    <recommendedName>
        <fullName evidence="5">Arginyl-tRNA--protein transferase 1</fullName>
        <shortName evidence="5">Arginyltransferase 1</shortName>
        <shortName evidence="5">R-transferase 1</shortName>
        <ecNumber evidence="5">2.3.2.8</ecNumber>
    </recommendedName>
    <alternativeName>
        <fullName evidence="5">Arginine-tRNA--protein transferase 1</fullName>
    </alternativeName>
</protein>
<dbReference type="Proteomes" id="UP000738325">
    <property type="component" value="Unassembled WGS sequence"/>
</dbReference>
<dbReference type="GO" id="GO:0004057">
    <property type="term" value="F:arginyl-tRNA--protein transferase activity"/>
    <property type="evidence" value="ECO:0007669"/>
    <property type="project" value="UniProtKB-EC"/>
</dbReference>
<feature type="region of interest" description="Disordered" evidence="6">
    <location>
        <begin position="110"/>
        <end position="140"/>
    </location>
</feature>
<keyword evidence="10" id="KW-1185">Reference proteome</keyword>
<evidence type="ECO:0000256" key="4">
    <source>
        <dbReference type="ARBA" id="ARBA00023315"/>
    </source>
</evidence>
<feature type="domain" description="N-end aminoacyl transferase N-terminal" evidence="7">
    <location>
        <begin position="17"/>
        <end position="83"/>
    </location>
</feature>
<dbReference type="GO" id="GO:0005737">
    <property type="term" value="C:cytoplasm"/>
    <property type="evidence" value="ECO:0007669"/>
    <property type="project" value="TreeGrafter"/>
</dbReference>
<proteinExistence type="inferred from homology"/>
<dbReference type="PANTHER" id="PTHR21367:SF1">
    <property type="entry name" value="ARGINYL-TRNA--PROTEIN TRANSFERASE 1"/>
    <property type="match status" value="1"/>
</dbReference>
<dbReference type="InterPro" id="IPR007472">
    <property type="entry name" value="N-end_Aminoacyl_Trfase_C"/>
</dbReference>
<dbReference type="EMBL" id="JAAAIP010000641">
    <property type="protein sequence ID" value="KAG0314135.1"/>
    <property type="molecule type" value="Genomic_DNA"/>
</dbReference>
<dbReference type="InterPro" id="IPR030700">
    <property type="entry name" value="N-end_Aminoacyl_Trfase"/>
</dbReference>
<comment type="caution">
    <text evidence="9">The sequence shown here is derived from an EMBL/GenBank/DDBJ whole genome shotgun (WGS) entry which is preliminary data.</text>
</comment>
<feature type="compositionally biased region" description="Low complexity" evidence="6">
    <location>
        <begin position="119"/>
        <end position="140"/>
    </location>
</feature>
<feature type="region of interest" description="Disordered" evidence="6">
    <location>
        <begin position="152"/>
        <end position="193"/>
    </location>
</feature>
<comment type="catalytic activity">
    <reaction evidence="5">
        <text>an N-terminal L-alpha-aminoacyl-[protein] + L-arginyl-tRNA(Arg) = an N-terminal L-arginyl-L-aminoacyl-[protein] + tRNA(Arg) + H(+)</text>
        <dbReference type="Rhea" id="RHEA:10208"/>
        <dbReference type="Rhea" id="RHEA-COMP:9658"/>
        <dbReference type="Rhea" id="RHEA-COMP:9673"/>
        <dbReference type="Rhea" id="RHEA-COMP:10636"/>
        <dbReference type="Rhea" id="RHEA-COMP:10638"/>
        <dbReference type="ChEBI" id="CHEBI:15378"/>
        <dbReference type="ChEBI" id="CHEBI:78442"/>
        <dbReference type="ChEBI" id="CHEBI:78513"/>
        <dbReference type="ChEBI" id="CHEBI:78597"/>
        <dbReference type="ChEBI" id="CHEBI:83562"/>
        <dbReference type="EC" id="2.3.2.8"/>
    </reaction>
</comment>
<evidence type="ECO:0000313" key="9">
    <source>
        <dbReference type="EMBL" id="KAG0314135.1"/>
    </source>
</evidence>
<evidence type="ECO:0000256" key="2">
    <source>
        <dbReference type="ARBA" id="ARBA00022679"/>
    </source>
</evidence>
<gene>
    <name evidence="9" type="primary">ATE1_2</name>
    <name evidence="9" type="ORF">BGZ99_008354</name>
</gene>
<dbReference type="InterPro" id="IPR007471">
    <property type="entry name" value="N-end_Aminoacyl_Trfase_N"/>
</dbReference>
<feature type="compositionally biased region" description="Acidic residues" evidence="6">
    <location>
        <begin position="422"/>
        <end position="458"/>
    </location>
</feature>
<name>A0A9P6UPW9_9FUNG</name>
<dbReference type="Pfam" id="PF04377">
    <property type="entry name" value="ATE_C"/>
    <property type="match status" value="1"/>
</dbReference>
<sequence length="580" mass="65301">MLLKDFSVITPHGTNVSSCGYCKSSAGSRTYGMSAHLMTCTLHSKRIRSGRYLYKPNLRDSCCPQYTIRMEANKFEPSKHQRQILNRFNNFIQEGDNNFEKDILARQQEHAASETTAVESAGAESAATIATESTTATTSSNDAAAAAVAAATKSTSTATANISGSSDGGTEGKKQKQKPRKAPKNASADLKTRIRSSEYLRSPDITEWKHRLRIRLEPASFTKEKHALFMRYQMAIHHEPASKCQPKNFTNFLVTSPLTPSKDSEWTEEDPGFGSFHQCYYLDEKLIAVSVLDILPECISAVYFYYDPDYSILSLGKYSAQREIAMVQTLNEHPGYEKLQYYYMGFYIFSCPKMTYKGHFYPSYLLDPVTCNWVEFKKCEELLKDKRYSTFEHPTAVDPLFEAKIQSIIDKKKGSSSKSDSDNSENDDDDWESMDEVDDDDDDEDDKDLDPDAFDDNAIDNSGDEAKTDSQGGGNRKKTKLDLESSESSTVKAAEVRAHRRAMTEAFRQTTRLPPPGCLDPQDVDMSDLVAMLCLSGKNELRPVVVTDMYRNHRSVQKLVAEYYSYVGPVLAERMIVYVQ</sequence>
<evidence type="ECO:0000256" key="6">
    <source>
        <dbReference type="SAM" id="MobiDB-lite"/>
    </source>
</evidence>
<evidence type="ECO:0000256" key="3">
    <source>
        <dbReference type="ARBA" id="ARBA00022786"/>
    </source>
</evidence>
<evidence type="ECO:0000313" key="10">
    <source>
        <dbReference type="Proteomes" id="UP000738325"/>
    </source>
</evidence>
<dbReference type="OrthoDB" id="74183at2759"/>
<evidence type="ECO:0000259" key="8">
    <source>
        <dbReference type="Pfam" id="PF04377"/>
    </source>
</evidence>
<dbReference type="EC" id="2.3.2.8" evidence="5"/>
<dbReference type="AlphaFoldDB" id="A0A9P6UPW9"/>
<evidence type="ECO:0000256" key="1">
    <source>
        <dbReference type="ARBA" id="ARBA00009991"/>
    </source>
</evidence>
<reference evidence="9" key="1">
    <citation type="journal article" date="2020" name="Fungal Divers.">
        <title>Resolving the Mortierellaceae phylogeny through synthesis of multi-gene phylogenetics and phylogenomics.</title>
        <authorList>
            <person name="Vandepol N."/>
            <person name="Liber J."/>
            <person name="Desiro A."/>
            <person name="Na H."/>
            <person name="Kennedy M."/>
            <person name="Barry K."/>
            <person name="Grigoriev I.V."/>
            <person name="Miller A.N."/>
            <person name="O'Donnell K."/>
            <person name="Stajich J.E."/>
            <person name="Bonito G."/>
        </authorList>
    </citation>
    <scope>NUCLEOTIDE SEQUENCE</scope>
    <source>
        <strain evidence="9">REB-010B</strain>
    </source>
</reference>
<accession>A0A9P6UPW9</accession>
<dbReference type="Pfam" id="PF04376">
    <property type="entry name" value="ATE_N"/>
    <property type="match status" value="1"/>
</dbReference>
<organism evidence="9 10">
    <name type="scientific">Dissophora globulifera</name>
    <dbReference type="NCBI Taxonomy" id="979702"/>
    <lineage>
        <taxon>Eukaryota</taxon>
        <taxon>Fungi</taxon>
        <taxon>Fungi incertae sedis</taxon>
        <taxon>Mucoromycota</taxon>
        <taxon>Mortierellomycotina</taxon>
        <taxon>Mortierellomycetes</taxon>
        <taxon>Mortierellales</taxon>
        <taxon>Mortierellaceae</taxon>
        <taxon>Dissophora</taxon>
    </lineage>
</organism>
<comment type="similarity">
    <text evidence="1 5">Belongs to the R-transferase family.</text>
</comment>
<keyword evidence="3 5" id="KW-0833">Ubl conjugation pathway</keyword>
<feature type="region of interest" description="Disordered" evidence="6">
    <location>
        <begin position="412"/>
        <end position="490"/>
    </location>
</feature>
<comment type="function">
    <text evidence="5">Involved in the post-translational conjugation of arginine to the N-terminal aspartate or glutamate of a protein. This arginylation is required for degradation of the protein via the ubiquitin pathway.</text>
</comment>
<feature type="domain" description="N-end rule aminoacyl transferase C-terminal" evidence="8">
    <location>
        <begin position="224"/>
        <end position="367"/>
    </location>
</feature>